<evidence type="ECO:0000256" key="1">
    <source>
        <dbReference type="SAM" id="SignalP"/>
    </source>
</evidence>
<dbReference type="RefSeq" id="WP_281044453.1">
    <property type="nucleotide sequence ID" value="NZ_JARYGZ010000001.1"/>
</dbReference>
<keyword evidence="3" id="KW-1185">Reference proteome</keyword>
<dbReference type="Proteomes" id="UP001160625">
    <property type="component" value="Unassembled WGS sequence"/>
</dbReference>
<gene>
    <name evidence="2" type="ORF">QGN17_10665</name>
</gene>
<protein>
    <submittedName>
        <fullName evidence="2">Outer membrane beta-barrel protein</fullName>
    </submittedName>
</protein>
<reference evidence="2" key="1">
    <citation type="submission" date="2023-04" db="EMBL/GenBank/DDBJ databases">
        <title>Sphingomonas sp. MAHUQ-71 isolated from rice field.</title>
        <authorList>
            <person name="Huq M.A."/>
        </authorList>
    </citation>
    <scope>NUCLEOTIDE SEQUENCE</scope>
    <source>
        <strain evidence="2">MAHUQ-71</strain>
    </source>
</reference>
<feature type="signal peptide" evidence="1">
    <location>
        <begin position="1"/>
        <end position="30"/>
    </location>
</feature>
<organism evidence="2 3">
    <name type="scientific">Sphingomonas oryzagri</name>
    <dbReference type="NCBI Taxonomy" id="3042314"/>
    <lineage>
        <taxon>Bacteria</taxon>
        <taxon>Pseudomonadati</taxon>
        <taxon>Pseudomonadota</taxon>
        <taxon>Alphaproteobacteria</taxon>
        <taxon>Sphingomonadales</taxon>
        <taxon>Sphingomonadaceae</taxon>
        <taxon>Sphingomonas</taxon>
    </lineage>
</organism>
<keyword evidence="1" id="KW-0732">Signal</keyword>
<evidence type="ECO:0000313" key="2">
    <source>
        <dbReference type="EMBL" id="MDH7639193.1"/>
    </source>
</evidence>
<evidence type="ECO:0000313" key="3">
    <source>
        <dbReference type="Proteomes" id="UP001160625"/>
    </source>
</evidence>
<dbReference type="EMBL" id="JARYGZ010000001">
    <property type="protein sequence ID" value="MDH7639193.1"/>
    <property type="molecule type" value="Genomic_DNA"/>
</dbReference>
<proteinExistence type="predicted"/>
<dbReference type="Pfam" id="PF10082">
    <property type="entry name" value="BBP2_2"/>
    <property type="match status" value="1"/>
</dbReference>
<sequence>MTVERRVRRASAGLLATVGMAAFATAPVRAQEATLPQLDPVTTPIIEEGGVELDVTRRHRSEFDPRGIPVGSWTLLPSVAAHLGYDSNLYGAQMGKRSGGFVEVEPAIGLRSNFSGGSVTMQADGRFRRFFDQSPADETSYNAALDGRYDVSGTASLDAGGSFGQLIERRDSSGFPDGVVEPVRFLQANGYVRGRYEPGNLRAIASIDYTHFDFRDATTIGADGTATRLDQRVRNHGIARANLNTAYAITPDLGIFVQGTASMIRYSRAEIAPGIPNLDANDYTALVGVTLGRGQIMRGSIGVGYNWRDYKAGSLGHIGGIAFSADLKYFMTPLVTISITGSRTLEEAVVQNAAAGPVIVTKASGLVDTVVSMRADYELLRPLILNAGVTVRRANFRNDPRRDTVIEASVGATHHMSRALALDVSASYLDRKVRGDPNALSYDDFNIRLGVRLSL</sequence>
<name>A0ABT6N2A3_9SPHN</name>
<feature type="chain" id="PRO_5045250681" evidence="1">
    <location>
        <begin position="31"/>
        <end position="455"/>
    </location>
</feature>
<dbReference type="InterPro" id="IPR018759">
    <property type="entry name" value="BBP2_2"/>
</dbReference>
<accession>A0ABT6N2A3</accession>
<comment type="caution">
    <text evidence="2">The sequence shown here is derived from an EMBL/GenBank/DDBJ whole genome shotgun (WGS) entry which is preliminary data.</text>
</comment>